<feature type="disulfide bond" evidence="1">
    <location>
        <begin position="167"/>
        <end position="230"/>
    </location>
</feature>
<protein>
    <recommendedName>
        <fullName evidence="5">Osmotin-like protein</fullName>
    </recommendedName>
</protein>
<feature type="disulfide bond" evidence="1">
    <location>
        <begin position="197"/>
        <end position="206"/>
    </location>
</feature>
<evidence type="ECO:0000313" key="4">
    <source>
        <dbReference type="Proteomes" id="UP000825729"/>
    </source>
</evidence>
<dbReference type="PIRSF" id="PIRSF002703">
    <property type="entry name" value="Thaumatin"/>
    <property type="match status" value="1"/>
</dbReference>
<dbReference type="EMBL" id="JAINDJ010000006">
    <property type="protein sequence ID" value="KAG9444597.1"/>
    <property type="molecule type" value="Genomic_DNA"/>
</dbReference>
<feature type="disulfide bond" evidence="1">
    <location>
        <begin position="95"/>
        <end position="104"/>
    </location>
</feature>
<dbReference type="AlphaFoldDB" id="A0AAV7EAP8"/>
<dbReference type="InterPro" id="IPR037176">
    <property type="entry name" value="Osmotin/thaumatin-like_sf"/>
</dbReference>
<dbReference type="FunFam" id="2.60.110.10:FF:000004">
    <property type="entry name" value="THAUMATIN-LIKE PROTEIN 1"/>
    <property type="match status" value="1"/>
</dbReference>
<comment type="caution">
    <text evidence="3">The sequence shown here is derived from an EMBL/GenBank/DDBJ whole genome shotgun (WGS) entry which is preliminary data.</text>
</comment>
<dbReference type="PROSITE" id="PS51367">
    <property type="entry name" value="THAUMATIN_2"/>
    <property type="match status" value="1"/>
</dbReference>
<dbReference type="SMART" id="SM00205">
    <property type="entry name" value="THN"/>
    <property type="match status" value="1"/>
</dbReference>
<evidence type="ECO:0000256" key="1">
    <source>
        <dbReference type="PIRSR" id="PIRSR002703-1"/>
    </source>
</evidence>
<gene>
    <name evidence="3" type="ORF">H6P81_015937</name>
</gene>
<evidence type="ECO:0000256" key="2">
    <source>
        <dbReference type="SAM" id="SignalP"/>
    </source>
</evidence>
<feature type="chain" id="PRO_5043574563" description="Osmotin-like protein" evidence="2">
    <location>
        <begin position="28"/>
        <end position="259"/>
    </location>
</feature>
<dbReference type="InterPro" id="IPR001938">
    <property type="entry name" value="Thaumatin"/>
</dbReference>
<dbReference type="CDD" id="cd09218">
    <property type="entry name" value="TLP-PA"/>
    <property type="match status" value="1"/>
</dbReference>
<evidence type="ECO:0008006" key="5">
    <source>
        <dbReference type="Google" id="ProtNLM"/>
    </source>
</evidence>
<name>A0AAV7EAP8_ARIFI</name>
<dbReference type="PRINTS" id="PR00347">
    <property type="entry name" value="THAUMATIN"/>
</dbReference>
<feature type="disulfide bond" evidence="1">
    <location>
        <begin position="207"/>
        <end position="217"/>
    </location>
</feature>
<proteinExistence type="predicted"/>
<keyword evidence="2" id="KW-0732">Signal</keyword>
<keyword evidence="4" id="KW-1185">Reference proteome</keyword>
<dbReference type="Proteomes" id="UP000825729">
    <property type="component" value="Unassembled WGS sequence"/>
</dbReference>
<evidence type="ECO:0000313" key="3">
    <source>
        <dbReference type="EMBL" id="KAG9444597.1"/>
    </source>
</evidence>
<dbReference type="Pfam" id="PF00314">
    <property type="entry name" value="Thaumatin"/>
    <property type="match status" value="1"/>
</dbReference>
<organism evidence="3 4">
    <name type="scientific">Aristolochia fimbriata</name>
    <name type="common">White veined hardy Dutchman's pipe vine</name>
    <dbReference type="NCBI Taxonomy" id="158543"/>
    <lineage>
        <taxon>Eukaryota</taxon>
        <taxon>Viridiplantae</taxon>
        <taxon>Streptophyta</taxon>
        <taxon>Embryophyta</taxon>
        <taxon>Tracheophyta</taxon>
        <taxon>Spermatophyta</taxon>
        <taxon>Magnoliopsida</taxon>
        <taxon>Magnoliidae</taxon>
        <taxon>Piperales</taxon>
        <taxon>Aristolochiaceae</taxon>
        <taxon>Aristolochia</taxon>
    </lineage>
</organism>
<reference evidence="3 4" key="1">
    <citation type="submission" date="2021-07" db="EMBL/GenBank/DDBJ databases">
        <title>The Aristolochia fimbriata genome: insights into angiosperm evolution, floral development and chemical biosynthesis.</title>
        <authorList>
            <person name="Jiao Y."/>
        </authorList>
    </citation>
    <scope>NUCLEOTIDE SEQUENCE [LARGE SCALE GENOMIC DNA]</scope>
    <source>
        <strain evidence="3">IBCAS-2021</strain>
        <tissue evidence="3">Leaf</tissue>
    </source>
</reference>
<dbReference type="SUPFAM" id="SSF49870">
    <property type="entry name" value="Osmotin, thaumatin-like protein"/>
    <property type="match status" value="1"/>
</dbReference>
<feature type="disulfide bond" evidence="1">
    <location>
        <begin position="46"/>
        <end position="258"/>
    </location>
</feature>
<feature type="disulfide bond" evidence="1">
    <location>
        <begin position="162"/>
        <end position="247"/>
    </location>
</feature>
<dbReference type="PANTHER" id="PTHR31048">
    <property type="entry name" value="OS03G0233200 PROTEIN"/>
    <property type="match status" value="1"/>
</dbReference>
<sequence>MATLSSSHHFNNIALLLLLLLVPSIVSLLSVATATTPLTITVVNNCNFTVWPAIQPNAGHEVLERGGFALTTLTHRSFQAPPHHWTGRIWARTSCVYAHGRFACATGDCGRMECGGAGGKAPASLAQFSFHHADDLSSYGVSLVDGFNVPMTVTPHEGKGECPVVGCRANLLATCPAALQMKDPHGSGAVVGCKSGCEAFGTDKLCCRNHYNSPQTCRASTYSEFFKHACPATVTYAHDTPSLTHNCASPREMKIIFCH</sequence>
<accession>A0AAV7EAP8</accession>
<feature type="signal peptide" evidence="2">
    <location>
        <begin position="1"/>
        <end position="27"/>
    </location>
</feature>
<feature type="disulfide bond" evidence="1">
    <location>
        <begin position="109"/>
        <end position="114"/>
    </location>
</feature>
<dbReference type="Gene3D" id="2.60.110.10">
    <property type="entry name" value="Thaumatin"/>
    <property type="match status" value="1"/>
</dbReference>
<feature type="disulfide bond" evidence="1">
    <location>
        <begin position="175"/>
        <end position="193"/>
    </location>
</feature>
<keyword evidence="1" id="KW-1015">Disulfide bond</keyword>